<comment type="subcellular location">
    <subcellularLocation>
        <location evidence="1 15">Mitochondrion inner membrane</location>
    </subcellularLocation>
</comment>
<reference evidence="16" key="1">
    <citation type="journal article" date="2021" name="Evol. Appl.">
        <title>The genome of the Pyrenean desman and the effects of bottlenecks and inbreeding on the genomic landscape of an endangered species.</title>
        <authorList>
            <person name="Escoda L."/>
            <person name="Castresana J."/>
        </authorList>
    </citation>
    <scope>NUCLEOTIDE SEQUENCE</scope>
    <source>
        <strain evidence="16">IBE-C5619</strain>
    </source>
</reference>
<dbReference type="CDD" id="cd21136">
    <property type="entry name" value="amidinotransferase_AGAT-like"/>
    <property type="match status" value="1"/>
</dbReference>
<dbReference type="SUPFAM" id="SSF55909">
    <property type="entry name" value="Pentein"/>
    <property type="match status" value="1"/>
</dbReference>
<evidence type="ECO:0000256" key="13">
    <source>
        <dbReference type="ARBA" id="ARBA00048511"/>
    </source>
</evidence>
<accession>A0A8J5ZPJ1</accession>
<evidence type="ECO:0000256" key="9">
    <source>
        <dbReference type="ARBA" id="ARBA00035092"/>
    </source>
</evidence>
<comment type="pathway">
    <text evidence="2 15">Amine and polyamine biosynthesis; creatine biosynthesis; creatine from L-arginine and glycine: step 1/2.</text>
</comment>
<feature type="active site" evidence="14">
    <location>
        <position position="357"/>
    </location>
</feature>
<comment type="subunit">
    <text evidence="15">Homodimer.</text>
</comment>
<proteinExistence type="inferred from homology"/>
<comment type="catalytic activity">
    <reaction evidence="9">
        <text>4-aminobutanoate + L-arginine = 4-guanidinobutanoate + L-ornithine</text>
        <dbReference type="Rhea" id="RHEA:75939"/>
        <dbReference type="ChEBI" id="CHEBI:32682"/>
        <dbReference type="ChEBI" id="CHEBI:46911"/>
        <dbReference type="ChEBI" id="CHEBI:57486"/>
        <dbReference type="ChEBI" id="CHEBI:59888"/>
    </reaction>
    <physiologicalReaction direction="left-to-right" evidence="9">
        <dbReference type="Rhea" id="RHEA:75940"/>
    </physiologicalReaction>
</comment>
<evidence type="ECO:0000256" key="12">
    <source>
        <dbReference type="ARBA" id="ARBA00047286"/>
    </source>
</evidence>
<dbReference type="EC" id="2.1.4.1" evidence="15"/>
<comment type="catalytic activity">
    <reaction evidence="12">
        <text>taurine + L-arginine = taurocyamine + L-ornithine</text>
        <dbReference type="Rhea" id="RHEA:75947"/>
        <dbReference type="ChEBI" id="CHEBI:32682"/>
        <dbReference type="ChEBI" id="CHEBI:46911"/>
        <dbReference type="ChEBI" id="CHEBI:58064"/>
        <dbReference type="ChEBI" id="CHEBI:507393"/>
    </reaction>
    <physiologicalReaction direction="left-to-right" evidence="12">
        <dbReference type="Rhea" id="RHEA:75948"/>
    </physiologicalReaction>
</comment>
<evidence type="ECO:0000256" key="10">
    <source>
        <dbReference type="ARBA" id="ARBA00035094"/>
    </source>
</evidence>
<evidence type="ECO:0000256" key="5">
    <source>
        <dbReference type="ARBA" id="ARBA00022792"/>
    </source>
</evidence>
<dbReference type="EMBL" id="JAGFMF010012266">
    <property type="protein sequence ID" value="KAG8505350.1"/>
    <property type="molecule type" value="Genomic_DNA"/>
</dbReference>
<evidence type="ECO:0000256" key="1">
    <source>
        <dbReference type="ARBA" id="ARBA00004273"/>
    </source>
</evidence>
<gene>
    <name evidence="16" type="ORF">J0S82_001154</name>
</gene>
<dbReference type="GO" id="GO:0005758">
    <property type="term" value="C:mitochondrial intermembrane space"/>
    <property type="evidence" value="ECO:0007669"/>
    <property type="project" value="TreeGrafter"/>
</dbReference>
<dbReference type="UniPathway" id="UPA00104">
    <property type="reaction ID" value="UER00579"/>
</dbReference>
<comment type="similarity">
    <text evidence="3 15">Belongs to the amidinotransferase family.</text>
</comment>
<evidence type="ECO:0000256" key="4">
    <source>
        <dbReference type="ARBA" id="ARBA00022679"/>
    </source>
</evidence>
<keyword evidence="8 15" id="KW-0472">Membrane</keyword>
<evidence type="ECO:0000256" key="7">
    <source>
        <dbReference type="ARBA" id="ARBA00023128"/>
    </source>
</evidence>
<keyword evidence="5 15" id="KW-0999">Mitochondrion inner membrane</keyword>
<evidence type="ECO:0000256" key="3">
    <source>
        <dbReference type="ARBA" id="ARBA00006943"/>
    </source>
</evidence>
<evidence type="ECO:0000256" key="11">
    <source>
        <dbReference type="ARBA" id="ARBA00045503"/>
    </source>
</evidence>
<protein>
    <recommendedName>
        <fullName evidence="15">Glycine amidinotransferase</fullName>
        <ecNumber evidence="15">2.1.4.1</ecNumber>
    </recommendedName>
    <alternativeName>
        <fullName evidence="15">L-arginine:glycine amidinotransferase</fullName>
    </alternativeName>
</protein>
<comment type="function">
    <text evidence="11 15">Transamidinase that catalyzes the transfer of the amidino group of L-arginine onto the amino moiety of acceptor metabolites such as glycine, beta-alanine, gamma-aminobutyric acid (GABA) and taurine yielding the corresponding guanidine derivatives. Catalyzes the rate-limiting step of creatine biosynthesis, namely the transfer of the amidino group from L-arginine to glycine to generate guanidinoacetate, which is then methylated by GAMT to form creatine. Provides creatine as a source for ATP generation in tissues with high energy demands, in particular skeletal muscle, heart and brain.</text>
</comment>
<feature type="active site" evidence="14">
    <location>
        <position position="406"/>
    </location>
</feature>
<keyword evidence="17" id="KW-1185">Reference proteome</keyword>
<name>A0A8J5ZPJ1_GALPY</name>
<dbReference type="GO" id="GO:0006601">
    <property type="term" value="P:creatine biosynthetic process"/>
    <property type="evidence" value="ECO:0007669"/>
    <property type="project" value="UniProtKB-UniRule"/>
</dbReference>
<dbReference type="Proteomes" id="UP000700334">
    <property type="component" value="Unassembled WGS sequence"/>
</dbReference>
<evidence type="ECO:0000256" key="8">
    <source>
        <dbReference type="ARBA" id="ARBA00023136"/>
    </source>
</evidence>
<comment type="caution">
    <text evidence="16">The sequence shown here is derived from an EMBL/GenBank/DDBJ whole genome shotgun (WGS) entry which is preliminary data.</text>
</comment>
<evidence type="ECO:0000256" key="6">
    <source>
        <dbReference type="ARBA" id="ARBA00022946"/>
    </source>
</evidence>
<dbReference type="AlphaFoldDB" id="A0A8J5ZPJ1"/>
<feature type="active site" description="Amidino-cysteine intermediate" evidence="14">
    <location>
        <position position="510"/>
    </location>
</feature>
<keyword evidence="6" id="KW-0809">Transit peptide</keyword>
<dbReference type="GO" id="GO:0005743">
    <property type="term" value="C:mitochondrial inner membrane"/>
    <property type="evidence" value="ECO:0007669"/>
    <property type="project" value="UniProtKB-SubCell"/>
</dbReference>
<keyword evidence="4 15" id="KW-0808">Transferase</keyword>
<keyword evidence="7 15" id="KW-0496">Mitochondrion</keyword>
<dbReference type="GO" id="GO:0015068">
    <property type="term" value="F:glycine amidinotransferase activity"/>
    <property type="evidence" value="ECO:0007669"/>
    <property type="project" value="UniProtKB-UniRule"/>
</dbReference>
<organism evidence="16 17">
    <name type="scientific">Galemys pyrenaicus</name>
    <name type="common">Iberian desman</name>
    <name type="synonym">Pyrenean desman</name>
    <dbReference type="NCBI Taxonomy" id="202257"/>
    <lineage>
        <taxon>Eukaryota</taxon>
        <taxon>Metazoa</taxon>
        <taxon>Chordata</taxon>
        <taxon>Craniata</taxon>
        <taxon>Vertebrata</taxon>
        <taxon>Euteleostomi</taxon>
        <taxon>Mammalia</taxon>
        <taxon>Eutheria</taxon>
        <taxon>Laurasiatheria</taxon>
        <taxon>Eulipotyphla</taxon>
        <taxon>Talpidae</taxon>
        <taxon>Galemys</taxon>
    </lineage>
</organism>
<comment type="catalytic activity">
    <reaction evidence="13">
        <text>L-arginine + glycine = guanidinoacetate + L-ornithine</text>
        <dbReference type="Rhea" id="RHEA:13201"/>
        <dbReference type="ChEBI" id="CHEBI:32682"/>
        <dbReference type="ChEBI" id="CHEBI:46911"/>
        <dbReference type="ChEBI" id="CHEBI:57305"/>
        <dbReference type="ChEBI" id="CHEBI:57742"/>
        <dbReference type="EC" id="2.1.4.1"/>
    </reaction>
    <physiologicalReaction direction="left-to-right" evidence="13">
        <dbReference type="Rhea" id="RHEA:13202"/>
    </physiologicalReaction>
</comment>
<dbReference type="OrthoDB" id="10264242at2759"/>
<sequence>MLRVRCLRGGSRGAEAVHYIGSRVRASRLGAGAACSPLRSPASPSQNCRTKTLLTRLESPASSLAGSRELGCVSRKGCMRWGPTQWARLLSESVVWRWRSALEVPSSPAGPCFAPTEFRAQREVVWLGRNLTGWVQRTFQSTQAAAASSQNSCAADDKATDPLPKDCPVSSYNEWDPLEEVIVGRAENACVPPFTVEVKANTYEKYWPFYQKHGGHYFPKDHLKKAVAEIEEMCNILKMEGVTVRRPDPIDWSLKYKTPDFESTGLYGAMPRDILIVVGNEIIEAPMAWRSRFFEYRAYRSIIKDYFHRGAKWTTAPKPTMGDELYDQDYPIHSVEDRHKLAAQGKFVTTEFEPCFDAADFIRAGRDIFAQRSQVTNYLGIEWMRRHLAPDYRVHIISFKDPNPMHIDATFNIIGPGLVLSNPDRPCHQIDLFKKAGWTIVTPPIPVIPDDHPLWMSSKWLSMNVLMLDEKRVMVDANEVPIQKMFEKLGISAIKVNIRNANSLGGGFHCWTCDIRRRGTLQSYFD</sequence>
<dbReference type="InterPro" id="IPR033195">
    <property type="entry name" value="AmidinoTrfase"/>
</dbReference>
<comment type="catalytic activity">
    <reaction evidence="10">
        <text>beta-alanine + L-arginine = 3-guanidinopropanoate + L-ornithine</text>
        <dbReference type="Rhea" id="RHEA:75943"/>
        <dbReference type="ChEBI" id="CHEBI:32682"/>
        <dbReference type="ChEBI" id="CHEBI:46911"/>
        <dbReference type="ChEBI" id="CHEBI:57593"/>
        <dbReference type="ChEBI" id="CHEBI:57966"/>
    </reaction>
    <physiologicalReaction direction="left-to-right" evidence="10">
        <dbReference type="Rhea" id="RHEA:75944"/>
    </physiologicalReaction>
</comment>
<dbReference type="FunFam" id="3.75.10.10:FF:000005">
    <property type="entry name" value="Glycine amidinotransferase, mitochondrial"/>
    <property type="match status" value="1"/>
</dbReference>
<dbReference type="Gene3D" id="3.75.10.10">
    <property type="entry name" value="L-arginine/glycine Amidinotransferase, Chain A"/>
    <property type="match status" value="1"/>
</dbReference>
<evidence type="ECO:0000256" key="15">
    <source>
        <dbReference type="RuleBase" id="RU367092"/>
    </source>
</evidence>
<evidence type="ECO:0000256" key="2">
    <source>
        <dbReference type="ARBA" id="ARBA00004858"/>
    </source>
</evidence>
<evidence type="ECO:0000313" key="17">
    <source>
        <dbReference type="Proteomes" id="UP000700334"/>
    </source>
</evidence>
<evidence type="ECO:0000256" key="14">
    <source>
        <dbReference type="PIRSR" id="PIRSR633195-1"/>
    </source>
</evidence>
<dbReference type="PANTHER" id="PTHR10488">
    <property type="entry name" value="GLYCINE AMIDINOTRANSFERASE, MITOCHONDRIAL"/>
    <property type="match status" value="1"/>
</dbReference>
<dbReference type="PANTHER" id="PTHR10488:SF1">
    <property type="entry name" value="GLYCINE AMIDINOTRANSFERASE, MITOCHONDRIAL"/>
    <property type="match status" value="1"/>
</dbReference>
<evidence type="ECO:0000313" key="16">
    <source>
        <dbReference type="EMBL" id="KAG8505350.1"/>
    </source>
</evidence>